<protein>
    <recommendedName>
        <fullName evidence="4">CoxF protein</fullName>
    </recommendedName>
</protein>
<name>A0A839AFA0_9HYPH</name>
<evidence type="ECO:0000256" key="1">
    <source>
        <dbReference type="SAM" id="Phobius"/>
    </source>
</evidence>
<evidence type="ECO:0008006" key="4">
    <source>
        <dbReference type="Google" id="ProtNLM"/>
    </source>
</evidence>
<evidence type="ECO:0000313" key="2">
    <source>
        <dbReference type="EMBL" id="MBA5778383.1"/>
    </source>
</evidence>
<dbReference type="Proteomes" id="UP000541109">
    <property type="component" value="Unassembled WGS sequence"/>
</dbReference>
<gene>
    <name evidence="2" type="ORF">H2509_14735</name>
</gene>
<comment type="caution">
    <text evidence="2">The sequence shown here is derived from an EMBL/GenBank/DDBJ whole genome shotgun (WGS) entry which is preliminary data.</text>
</comment>
<dbReference type="RefSeq" id="WP_209001990.1">
    <property type="nucleotide sequence ID" value="NZ_JACFXV010000062.1"/>
</dbReference>
<proteinExistence type="predicted"/>
<keyword evidence="1" id="KW-0472">Membrane</keyword>
<reference evidence="2 3" key="1">
    <citation type="submission" date="2020-07" db="EMBL/GenBank/DDBJ databases">
        <title>Stappia sp., F7233, whole genome shotgun sequencing project.</title>
        <authorList>
            <person name="Jiang S."/>
            <person name="Liu Z.W."/>
            <person name="Du Z.J."/>
        </authorList>
    </citation>
    <scope>NUCLEOTIDE SEQUENCE [LARGE SCALE GENOMIC DNA]</scope>
    <source>
        <strain evidence="2 3">F7233</strain>
    </source>
</reference>
<keyword evidence="1" id="KW-0812">Transmembrane</keyword>
<feature type="transmembrane region" description="Helical" evidence="1">
    <location>
        <begin position="21"/>
        <end position="40"/>
    </location>
</feature>
<keyword evidence="3" id="KW-1185">Reference proteome</keyword>
<organism evidence="2 3">
    <name type="scientific">Stappia albiluteola</name>
    <dbReference type="NCBI Taxonomy" id="2758565"/>
    <lineage>
        <taxon>Bacteria</taxon>
        <taxon>Pseudomonadati</taxon>
        <taxon>Pseudomonadota</taxon>
        <taxon>Alphaproteobacteria</taxon>
        <taxon>Hyphomicrobiales</taxon>
        <taxon>Stappiaceae</taxon>
        <taxon>Stappia</taxon>
    </lineage>
</organism>
<keyword evidence="1" id="KW-1133">Transmembrane helix</keyword>
<evidence type="ECO:0000313" key="3">
    <source>
        <dbReference type="Proteomes" id="UP000541109"/>
    </source>
</evidence>
<sequence>MAEEGIRLTAEQKKRRRARNIAIAAAIGALVVLFYVVTIVKLGPGVLNRPI</sequence>
<dbReference type="AlphaFoldDB" id="A0A839AFA0"/>
<dbReference type="EMBL" id="JACFXV010000062">
    <property type="protein sequence ID" value="MBA5778383.1"/>
    <property type="molecule type" value="Genomic_DNA"/>
</dbReference>
<accession>A0A839AFA0</accession>